<dbReference type="InParanoid" id="C1E300"/>
<dbReference type="Gene3D" id="1.10.1200.210">
    <property type="entry name" value="Chaperonin-like RbcX"/>
    <property type="match status" value="1"/>
</dbReference>
<evidence type="ECO:0000313" key="6">
    <source>
        <dbReference type="Proteomes" id="UP000002009"/>
    </source>
</evidence>
<sequence length="186" mass="19859">MASDGGGSKLYVPNLDSGGESAETKGAQMLRMLMTHVAIRVVQGHLEGLGNDGGFAPQASNFDGSCGSPDLADLLWAMENVPLGDGDSWISAFMKKNPVVALRVLEARKAYCEEFDYQQMRSATRELIDSGNMSLMREHANISFGNDENVRPGNEGGSGGTDQGTGRWGNDGRSGVWGAFPEQGRQ</sequence>
<reference evidence="5 6" key="1">
    <citation type="journal article" date="2009" name="Science">
        <title>Green evolution and dynamic adaptations revealed by genomes of the marine picoeukaryotes Micromonas.</title>
        <authorList>
            <person name="Worden A.Z."/>
            <person name="Lee J.H."/>
            <person name="Mock T."/>
            <person name="Rouze P."/>
            <person name="Simmons M.P."/>
            <person name="Aerts A.L."/>
            <person name="Allen A.E."/>
            <person name="Cuvelier M.L."/>
            <person name="Derelle E."/>
            <person name="Everett M.V."/>
            <person name="Foulon E."/>
            <person name="Grimwood J."/>
            <person name="Gundlach H."/>
            <person name="Henrissat B."/>
            <person name="Napoli C."/>
            <person name="McDonald S.M."/>
            <person name="Parker M.S."/>
            <person name="Rombauts S."/>
            <person name="Salamov A."/>
            <person name="Von Dassow P."/>
            <person name="Badger J.H."/>
            <person name="Coutinho P.M."/>
            <person name="Demir E."/>
            <person name="Dubchak I."/>
            <person name="Gentemann C."/>
            <person name="Eikrem W."/>
            <person name="Gready J.E."/>
            <person name="John U."/>
            <person name="Lanier W."/>
            <person name="Lindquist E.A."/>
            <person name="Lucas S."/>
            <person name="Mayer K.F."/>
            <person name="Moreau H."/>
            <person name="Not F."/>
            <person name="Otillar R."/>
            <person name="Panaud O."/>
            <person name="Pangilinan J."/>
            <person name="Paulsen I."/>
            <person name="Piegu B."/>
            <person name="Poliakov A."/>
            <person name="Robbens S."/>
            <person name="Schmutz J."/>
            <person name="Toulza E."/>
            <person name="Wyss T."/>
            <person name="Zelensky A."/>
            <person name="Zhou K."/>
            <person name="Armbrust E.V."/>
            <person name="Bhattacharya D."/>
            <person name="Goodenough U.W."/>
            <person name="Van de Peer Y."/>
            <person name="Grigoriev I.V."/>
        </authorList>
    </citation>
    <scope>NUCLEOTIDE SEQUENCE [LARGE SCALE GENOMIC DNA]</scope>
    <source>
        <strain evidence="6">RCC299 / NOUM17</strain>
    </source>
</reference>
<dbReference type="OrthoDB" id="513226at2759"/>
<protein>
    <submittedName>
        <fullName evidence="5">Uncharacterized protein</fullName>
    </submittedName>
</protein>
<dbReference type="STRING" id="296587.C1E300"/>
<dbReference type="GeneID" id="8242364"/>
<dbReference type="GO" id="GO:0044183">
    <property type="term" value="F:protein folding chaperone"/>
    <property type="evidence" value="ECO:0007669"/>
    <property type="project" value="InterPro"/>
</dbReference>
<evidence type="ECO:0000256" key="1">
    <source>
        <dbReference type="ARBA" id="ARBA00022531"/>
    </source>
</evidence>
<accession>C1E300</accession>
<dbReference type="PANTHER" id="PTHR33791:SF1">
    <property type="entry name" value="RUBISCO CHAPERONE RBCX"/>
    <property type="match status" value="1"/>
</dbReference>
<dbReference type="KEGG" id="mis:MICPUN_57428"/>
<dbReference type="Proteomes" id="UP000002009">
    <property type="component" value="Chromosome 3"/>
</dbReference>
<dbReference type="GO" id="GO:0110102">
    <property type="term" value="P:ribulose bisphosphate carboxylase complex assembly"/>
    <property type="evidence" value="ECO:0007669"/>
    <property type="project" value="InterPro"/>
</dbReference>
<dbReference type="SUPFAM" id="SSF158615">
    <property type="entry name" value="RbcX-like"/>
    <property type="match status" value="1"/>
</dbReference>
<feature type="compositionally biased region" description="Gly residues" evidence="4">
    <location>
        <begin position="154"/>
        <end position="169"/>
    </location>
</feature>
<dbReference type="OMA" id="ALRICAC"/>
<dbReference type="RefSeq" id="XP_002500745.1">
    <property type="nucleotide sequence ID" value="XM_002500699.1"/>
</dbReference>
<dbReference type="PANTHER" id="PTHR33791">
    <property type="entry name" value="CHAPERONIN-LIKE RBCX PROTEIN 1, CHLOROPLASTIC"/>
    <property type="match status" value="1"/>
</dbReference>
<name>C1E300_MICCC</name>
<dbReference type="InterPro" id="IPR038052">
    <property type="entry name" value="Chaperonin_RbcX_sf"/>
</dbReference>
<evidence type="ECO:0000256" key="4">
    <source>
        <dbReference type="SAM" id="MobiDB-lite"/>
    </source>
</evidence>
<keyword evidence="3" id="KW-0120">Carbon dioxide fixation</keyword>
<keyword evidence="2" id="KW-0143">Chaperone</keyword>
<organism evidence="5 6">
    <name type="scientific">Micromonas commoda (strain RCC299 / NOUM17 / CCMP2709)</name>
    <name type="common">Picoplanktonic green alga</name>
    <dbReference type="NCBI Taxonomy" id="296587"/>
    <lineage>
        <taxon>Eukaryota</taxon>
        <taxon>Viridiplantae</taxon>
        <taxon>Chlorophyta</taxon>
        <taxon>Mamiellophyceae</taxon>
        <taxon>Mamiellales</taxon>
        <taxon>Mamiellaceae</taxon>
        <taxon>Micromonas</taxon>
    </lineage>
</organism>
<keyword evidence="6" id="KW-1185">Reference proteome</keyword>
<evidence type="ECO:0000313" key="5">
    <source>
        <dbReference type="EMBL" id="ACO62003.1"/>
    </source>
</evidence>
<proteinExistence type="predicted"/>
<dbReference type="GO" id="GO:0015977">
    <property type="term" value="P:carbon fixation"/>
    <property type="evidence" value="ECO:0007669"/>
    <property type="project" value="UniProtKB-KW"/>
</dbReference>
<dbReference type="EMBL" id="CP001324">
    <property type="protein sequence ID" value="ACO62003.1"/>
    <property type="molecule type" value="Genomic_DNA"/>
</dbReference>
<keyword evidence="1" id="KW-0602">Photosynthesis</keyword>
<dbReference type="AlphaFoldDB" id="C1E300"/>
<feature type="region of interest" description="Disordered" evidence="4">
    <location>
        <begin position="144"/>
        <end position="186"/>
    </location>
</feature>
<dbReference type="GO" id="GO:0015979">
    <property type="term" value="P:photosynthesis"/>
    <property type="evidence" value="ECO:0007669"/>
    <property type="project" value="UniProtKB-KW"/>
</dbReference>
<evidence type="ECO:0000256" key="3">
    <source>
        <dbReference type="ARBA" id="ARBA00023300"/>
    </source>
</evidence>
<dbReference type="eggNOG" id="ENOG502RZSC">
    <property type="taxonomic scope" value="Eukaryota"/>
</dbReference>
<evidence type="ECO:0000256" key="2">
    <source>
        <dbReference type="ARBA" id="ARBA00023186"/>
    </source>
</evidence>
<gene>
    <name evidence="5" type="ORF">MICPUN_57428</name>
</gene>
<dbReference type="Pfam" id="PF02341">
    <property type="entry name" value="RbcX"/>
    <property type="match status" value="1"/>
</dbReference>
<dbReference type="InterPro" id="IPR003435">
    <property type="entry name" value="Chaperonin_RcbX"/>
</dbReference>